<dbReference type="AlphaFoldDB" id="A0A8X6X7R8"/>
<name>A0A8X6X7R8_9ARAC</name>
<proteinExistence type="predicted"/>
<organism evidence="1 2">
    <name type="scientific">Trichonephila inaurata madagascariensis</name>
    <dbReference type="NCBI Taxonomy" id="2747483"/>
    <lineage>
        <taxon>Eukaryota</taxon>
        <taxon>Metazoa</taxon>
        <taxon>Ecdysozoa</taxon>
        <taxon>Arthropoda</taxon>
        <taxon>Chelicerata</taxon>
        <taxon>Arachnida</taxon>
        <taxon>Araneae</taxon>
        <taxon>Araneomorphae</taxon>
        <taxon>Entelegynae</taxon>
        <taxon>Araneoidea</taxon>
        <taxon>Nephilidae</taxon>
        <taxon>Trichonephila</taxon>
        <taxon>Trichonephila inaurata</taxon>
    </lineage>
</organism>
<reference evidence="1" key="1">
    <citation type="submission" date="2020-08" db="EMBL/GenBank/DDBJ databases">
        <title>Multicomponent nature underlies the extraordinary mechanical properties of spider dragline silk.</title>
        <authorList>
            <person name="Kono N."/>
            <person name="Nakamura H."/>
            <person name="Mori M."/>
            <person name="Yoshida Y."/>
            <person name="Ohtoshi R."/>
            <person name="Malay A.D."/>
            <person name="Moran D.A.P."/>
            <person name="Tomita M."/>
            <person name="Numata K."/>
            <person name="Arakawa K."/>
        </authorList>
    </citation>
    <scope>NUCLEOTIDE SEQUENCE</scope>
</reference>
<sequence length="104" mass="11441">MKDGAQLFKMVSSSQGVFPTLSKWLIERKVKRKINHPDGPEMFLSRSPGVGVELAEDPPQEIEHTLRGGDDVERWGHSGPVLEATHPQFARANFHSISACSCGS</sequence>
<evidence type="ECO:0000313" key="2">
    <source>
        <dbReference type="Proteomes" id="UP000886998"/>
    </source>
</evidence>
<dbReference type="EMBL" id="BMAV01006101">
    <property type="protein sequence ID" value="GFY47770.1"/>
    <property type="molecule type" value="Genomic_DNA"/>
</dbReference>
<accession>A0A8X6X7R8</accession>
<protein>
    <submittedName>
        <fullName evidence="1">Uncharacterized protein</fullName>
    </submittedName>
</protein>
<evidence type="ECO:0000313" key="1">
    <source>
        <dbReference type="EMBL" id="GFY47770.1"/>
    </source>
</evidence>
<dbReference type="Proteomes" id="UP000886998">
    <property type="component" value="Unassembled WGS sequence"/>
</dbReference>
<gene>
    <name evidence="1" type="ORF">TNIN_81001</name>
</gene>
<dbReference type="OrthoDB" id="10521697at2759"/>
<keyword evidence="2" id="KW-1185">Reference proteome</keyword>
<comment type="caution">
    <text evidence="1">The sequence shown here is derived from an EMBL/GenBank/DDBJ whole genome shotgun (WGS) entry which is preliminary data.</text>
</comment>